<proteinExistence type="predicted"/>
<reference evidence="1 2" key="1">
    <citation type="journal article" date="2019" name="Commun. Biol.">
        <title>The bagworm genome reveals a unique fibroin gene that provides high tensile strength.</title>
        <authorList>
            <person name="Kono N."/>
            <person name="Nakamura H."/>
            <person name="Ohtoshi R."/>
            <person name="Tomita M."/>
            <person name="Numata K."/>
            <person name="Arakawa K."/>
        </authorList>
    </citation>
    <scope>NUCLEOTIDE SEQUENCE [LARGE SCALE GENOMIC DNA]</scope>
</reference>
<dbReference type="Proteomes" id="UP000299102">
    <property type="component" value="Unassembled WGS sequence"/>
</dbReference>
<comment type="caution">
    <text evidence="1">The sequence shown here is derived from an EMBL/GenBank/DDBJ whole genome shotgun (WGS) entry which is preliminary data.</text>
</comment>
<protein>
    <submittedName>
        <fullName evidence="1">Uncharacterized protein</fullName>
    </submittedName>
</protein>
<accession>A0A4C1TFP5</accession>
<dbReference type="EMBL" id="BGZK01000050">
    <property type="protein sequence ID" value="GBP12237.1"/>
    <property type="molecule type" value="Genomic_DNA"/>
</dbReference>
<evidence type="ECO:0000313" key="1">
    <source>
        <dbReference type="EMBL" id="GBP12237.1"/>
    </source>
</evidence>
<name>A0A4C1TFP5_EUMVA</name>
<keyword evidence="2" id="KW-1185">Reference proteome</keyword>
<dbReference type="AlphaFoldDB" id="A0A4C1TFP5"/>
<gene>
    <name evidence="1" type="ORF">EVAR_6409_1</name>
</gene>
<sequence length="264" mass="29546">MERRWRRGKGVTFGSEDAGLVPDQGQFGRRLFNLSQVRPLTPSLVGHAKTSVPDAVVMFWRWLLVNVTPILRRVVFCVGQNKCEEPRLSLRFAPLCPPWAKSSARPWFLDAHCRYQSPPPHQSHQFPTRTGLIRIERSARSVAIGAGGKSTYRTPTILGCREVPPTPVEWGMLETSDHEVGGHGVAETEAVVVVTLGANLNFIMTRLKNVIRFMSAPNVDCIVEIESCFASNRFWCPKERGSEFHCCPTNKTQRHDDVPLSAGN</sequence>
<evidence type="ECO:0000313" key="2">
    <source>
        <dbReference type="Proteomes" id="UP000299102"/>
    </source>
</evidence>
<organism evidence="1 2">
    <name type="scientific">Eumeta variegata</name>
    <name type="common">Bagworm moth</name>
    <name type="synonym">Eumeta japonica</name>
    <dbReference type="NCBI Taxonomy" id="151549"/>
    <lineage>
        <taxon>Eukaryota</taxon>
        <taxon>Metazoa</taxon>
        <taxon>Ecdysozoa</taxon>
        <taxon>Arthropoda</taxon>
        <taxon>Hexapoda</taxon>
        <taxon>Insecta</taxon>
        <taxon>Pterygota</taxon>
        <taxon>Neoptera</taxon>
        <taxon>Endopterygota</taxon>
        <taxon>Lepidoptera</taxon>
        <taxon>Glossata</taxon>
        <taxon>Ditrysia</taxon>
        <taxon>Tineoidea</taxon>
        <taxon>Psychidae</taxon>
        <taxon>Oiketicinae</taxon>
        <taxon>Eumeta</taxon>
    </lineage>
</organism>